<dbReference type="Proteomes" id="UP001162881">
    <property type="component" value="Unassembled WGS sequence"/>
</dbReference>
<evidence type="ECO:0000259" key="1">
    <source>
        <dbReference type="Pfam" id="PF12697"/>
    </source>
</evidence>
<evidence type="ECO:0000313" key="3">
    <source>
        <dbReference type="Proteomes" id="UP001162881"/>
    </source>
</evidence>
<sequence>MPESLVILPGLLCDSAMFGAQLDAFENAQVIDGFYGGADRLEAMADYALERMPARVSLMGHSMGARVALEVCRKAPERVARLALADTGIHPVRAGEADKRYALRDLGRTQGFAALVDAWLPPMIGPARRHEDDLYEALQAMCLRAGQAVYEAQIEALLNRPEVEDLLGRLCCPVALIVGEADAWSPPSQHAEIAQFIAPHWADTCPLSTIAGAGHMAPAEAPEAFNTALRRWLAMPACTCATT</sequence>
<dbReference type="InterPro" id="IPR000073">
    <property type="entry name" value="AB_hydrolase_1"/>
</dbReference>
<proteinExistence type="predicted"/>
<dbReference type="Gene3D" id="3.40.50.1820">
    <property type="entry name" value="alpha/beta hydrolase"/>
    <property type="match status" value="1"/>
</dbReference>
<accession>A0ABT0B9N6</accession>
<keyword evidence="3" id="KW-1185">Reference proteome</keyword>
<dbReference type="InterPro" id="IPR029058">
    <property type="entry name" value="AB_hydrolase_fold"/>
</dbReference>
<reference evidence="2" key="1">
    <citation type="submission" date="2022-03" db="EMBL/GenBank/DDBJ databases">
        <title>Identification of a novel bacterium isolated from mangrove sediments.</title>
        <authorList>
            <person name="Pan X."/>
        </authorList>
    </citation>
    <scope>NUCLEOTIDE SEQUENCE</scope>
    <source>
        <strain evidence="2">B1949</strain>
    </source>
</reference>
<dbReference type="EMBL" id="JALHLF010000007">
    <property type="protein sequence ID" value="MCJ2181776.1"/>
    <property type="molecule type" value="Genomic_DNA"/>
</dbReference>
<dbReference type="PANTHER" id="PTHR43798:SF29">
    <property type="entry name" value="AB HYDROLASE-1 DOMAIN-CONTAINING PROTEIN"/>
    <property type="match status" value="1"/>
</dbReference>
<gene>
    <name evidence="2" type="ORF">MTR62_03515</name>
</gene>
<dbReference type="PANTHER" id="PTHR43798">
    <property type="entry name" value="MONOACYLGLYCEROL LIPASE"/>
    <property type="match status" value="1"/>
</dbReference>
<dbReference type="Pfam" id="PF12697">
    <property type="entry name" value="Abhydrolase_6"/>
    <property type="match status" value="1"/>
</dbReference>
<dbReference type="RefSeq" id="WP_244016997.1">
    <property type="nucleotide sequence ID" value="NZ_JALHLF010000007.1"/>
</dbReference>
<organism evidence="2 3">
    <name type="scientific">Novosphingobium organovorum</name>
    <dbReference type="NCBI Taxonomy" id="2930092"/>
    <lineage>
        <taxon>Bacteria</taxon>
        <taxon>Pseudomonadati</taxon>
        <taxon>Pseudomonadota</taxon>
        <taxon>Alphaproteobacteria</taxon>
        <taxon>Sphingomonadales</taxon>
        <taxon>Sphingomonadaceae</taxon>
        <taxon>Novosphingobium</taxon>
    </lineage>
</organism>
<comment type="caution">
    <text evidence="2">The sequence shown here is derived from an EMBL/GenBank/DDBJ whole genome shotgun (WGS) entry which is preliminary data.</text>
</comment>
<name>A0ABT0B9N6_9SPHN</name>
<protein>
    <submittedName>
        <fullName evidence="2">Alpha/beta hydrolase</fullName>
    </submittedName>
</protein>
<feature type="domain" description="AB hydrolase-1" evidence="1">
    <location>
        <begin position="41"/>
        <end position="226"/>
    </location>
</feature>
<evidence type="ECO:0000313" key="2">
    <source>
        <dbReference type="EMBL" id="MCJ2181776.1"/>
    </source>
</evidence>
<keyword evidence="2" id="KW-0378">Hydrolase</keyword>
<dbReference type="GO" id="GO:0016787">
    <property type="term" value="F:hydrolase activity"/>
    <property type="evidence" value="ECO:0007669"/>
    <property type="project" value="UniProtKB-KW"/>
</dbReference>
<dbReference type="InterPro" id="IPR050266">
    <property type="entry name" value="AB_hydrolase_sf"/>
</dbReference>
<dbReference type="SUPFAM" id="SSF53474">
    <property type="entry name" value="alpha/beta-Hydrolases"/>
    <property type="match status" value="1"/>
</dbReference>